<dbReference type="AlphaFoldDB" id="A0A6F9DIE2"/>
<accession>A0A6F9DIE2</accession>
<sequence length="221" mass="26030">MKILSKLRYFNVSLQNRVLCARTGQQPCFRNVQIQMNGLAFRPWINFQNMLFGVLIRGYFQQQFNLKEFMQFSPYALLSILEKLETKKFEELSELVENDCQKSILQNWESLSTTDKMELQKCEATDFYCFQPTLAMKIDVKQESELQAFLAINIKMTRLKHFMDNVQKTAEQVVNSKINVYIANDKLKVPTVYYFSFVREMTKGVDGAWKMVECKDWPKSS</sequence>
<proteinExistence type="evidence at transcript level"/>
<evidence type="ECO:0000313" key="1">
    <source>
        <dbReference type="EMBL" id="CAB3262971.1"/>
    </source>
</evidence>
<organism evidence="1">
    <name type="scientific">Phallusia mammillata</name>
    <dbReference type="NCBI Taxonomy" id="59560"/>
    <lineage>
        <taxon>Eukaryota</taxon>
        <taxon>Metazoa</taxon>
        <taxon>Chordata</taxon>
        <taxon>Tunicata</taxon>
        <taxon>Ascidiacea</taxon>
        <taxon>Phlebobranchia</taxon>
        <taxon>Ascidiidae</taxon>
        <taxon>Phallusia</taxon>
    </lineage>
</organism>
<reference evidence="1" key="1">
    <citation type="submission" date="2020-04" db="EMBL/GenBank/DDBJ databases">
        <authorList>
            <person name="Neveu A P."/>
        </authorList>
    </citation>
    <scope>NUCLEOTIDE SEQUENCE</scope>
    <source>
        <tissue evidence="1">Whole embryo</tissue>
    </source>
</reference>
<name>A0A6F9DIE2_9ASCI</name>
<gene>
    <name evidence="1" type="primary">LOC100186044</name>
</gene>
<dbReference type="EMBL" id="LR787109">
    <property type="protein sequence ID" value="CAB3262971.1"/>
    <property type="molecule type" value="mRNA"/>
</dbReference>
<protein>
    <submittedName>
        <fullName evidence="1">Uncharacterized protein LOC100186044</fullName>
    </submittedName>
</protein>